<sequence length="109" mass="11889">MTGAHRRRSFDVRRARARVVGTLTAVVRWVGTLFAALLAVHVVLTVGGANPDNGITRFVARWAEPLALGFQDLFTPADPKLAVLVNYGIAALFWLFATSLATRVLRALM</sequence>
<feature type="transmembrane region" description="Helical" evidence="1">
    <location>
        <begin position="20"/>
        <end position="44"/>
    </location>
</feature>
<keyword evidence="3" id="KW-1185">Reference proteome</keyword>
<protein>
    <recommendedName>
        <fullName evidence="4">YGGT family protein</fullName>
    </recommendedName>
</protein>
<evidence type="ECO:0008006" key="4">
    <source>
        <dbReference type="Google" id="ProtNLM"/>
    </source>
</evidence>
<evidence type="ECO:0000313" key="2">
    <source>
        <dbReference type="EMBL" id="MFD0920939.1"/>
    </source>
</evidence>
<organism evidence="2 3">
    <name type="scientific">Saccharopolyspora rosea</name>
    <dbReference type="NCBI Taxonomy" id="524884"/>
    <lineage>
        <taxon>Bacteria</taxon>
        <taxon>Bacillati</taxon>
        <taxon>Actinomycetota</taxon>
        <taxon>Actinomycetes</taxon>
        <taxon>Pseudonocardiales</taxon>
        <taxon>Pseudonocardiaceae</taxon>
        <taxon>Saccharopolyspora</taxon>
    </lineage>
</organism>
<dbReference type="EMBL" id="JBHTIW010000009">
    <property type="protein sequence ID" value="MFD0920939.1"/>
    <property type="molecule type" value="Genomic_DNA"/>
</dbReference>
<proteinExistence type="predicted"/>
<evidence type="ECO:0000313" key="3">
    <source>
        <dbReference type="Proteomes" id="UP001597018"/>
    </source>
</evidence>
<keyword evidence="1" id="KW-1133">Transmembrane helix</keyword>
<dbReference type="RefSeq" id="WP_380758135.1">
    <property type="nucleotide sequence ID" value="NZ_BAABLT010000011.1"/>
</dbReference>
<comment type="caution">
    <text evidence="2">The sequence shown here is derived from an EMBL/GenBank/DDBJ whole genome shotgun (WGS) entry which is preliminary data.</text>
</comment>
<keyword evidence="1" id="KW-0472">Membrane</keyword>
<reference evidence="3" key="1">
    <citation type="journal article" date="2019" name="Int. J. Syst. Evol. Microbiol.">
        <title>The Global Catalogue of Microorganisms (GCM) 10K type strain sequencing project: providing services to taxonomists for standard genome sequencing and annotation.</title>
        <authorList>
            <consortium name="The Broad Institute Genomics Platform"/>
            <consortium name="The Broad Institute Genome Sequencing Center for Infectious Disease"/>
            <person name="Wu L."/>
            <person name="Ma J."/>
        </authorList>
    </citation>
    <scope>NUCLEOTIDE SEQUENCE [LARGE SCALE GENOMIC DNA]</scope>
    <source>
        <strain evidence="3">CCUG 56401</strain>
    </source>
</reference>
<feature type="transmembrane region" description="Helical" evidence="1">
    <location>
        <begin position="84"/>
        <end position="105"/>
    </location>
</feature>
<name>A0ABW3FWE0_9PSEU</name>
<evidence type="ECO:0000256" key="1">
    <source>
        <dbReference type="SAM" id="Phobius"/>
    </source>
</evidence>
<gene>
    <name evidence="2" type="ORF">ACFQ16_14395</name>
</gene>
<dbReference type="Proteomes" id="UP001597018">
    <property type="component" value="Unassembled WGS sequence"/>
</dbReference>
<accession>A0ABW3FWE0</accession>
<keyword evidence="1" id="KW-0812">Transmembrane</keyword>